<feature type="compositionally biased region" description="Polar residues" evidence="4">
    <location>
        <begin position="1"/>
        <end position="19"/>
    </location>
</feature>
<dbReference type="InterPro" id="IPR006913">
    <property type="entry name" value="CENP-V/GFA"/>
</dbReference>
<keyword evidence="3" id="KW-0862">Zinc</keyword>
<feature type="region of interest" description="Disordered" evidence="4">
    <location>
        <begin position="1"/>
        <end position="20"/>
    </location>
</feature>
<evidence type="ECO:0000256" key="3">
    <source>
        <dbReference type="ARBA" id="ARBA00022833"/>
    </source>
</evidence>
<organism evidence="6 7">
    <name type="scientific">Pseudaminobacter soli</name>
    <name type="common">ex Zhang et al. 2022</name>
    <dbReference type="NCBI Taxonomy" id="2831468"/>
    <lineage>
        <taxon>Bacteria</taxon>
        <taxon>Pseudomonadati</taxon>
        <taxon>Pseudomonadota</taxon>
        <taxon>Alphaproteobacteria</taxon>
        <taxon>Hyphomicrobiales</taxon>
        <taxon>Phyllobacteriaceae</taxon>
        <taxon>Pseudaminobacter</taxon>
    </lineage>
</organism>
<dbReference type="AlphaFoldDB" id="A0A942I9S9"/>
<evidence type="ECO:0000256" key="2">
    <source>
        <dbReference type="ARBA" id="ARBA00022723"/>
    </source>
</evidence>
<dbReference type="PANTHER" id="PTHR28620:SF1">
    <property type="entry name" value="CENP-V_GFA DOMAIN-CONTAINING PROTEIN"/>
    <property type="match status" value="1"/>
</dbReference>
<accession>A0A942I9S9</accession>
<dbReference type="GO" id="GO:0016846">
    <property type="term" value="F:carbon-sulfur lyase activity"/>
    <property type="evidence" value="ECO:0007669"/>
    <property type="project" value="InterPro"/>
</dbReference>
<evidence type="ECO:0000256" key="4">
    <source>
        <dbReference type="SAM" id="MobiDB-lite"/>
    </source>
</evidence>
<evidence type="ECO:0000256" key="1">
    <source>
        <dbReference type="ARBA" id="ARBA00005495"/>
    </source>
</evidence>
<dbReference type="SUPFAM" id="SSF51316">
    <property type="entry name" value="Mss4-like"/>
    <property type="match status" value="1"/>
</dbReference>
<comment type="similarity">
    <text evidence="1">Belongs to the Gfa family.</text>
</comment>
<sequence>MLKSSRTSQKEANVTSQQTKPEDFRDLTECSGSCHCGAVHFRVRLSDGLHTARRCSCSYCRMRGAIAVSAEVGDLVIREGAEMLTLYQFNTMTAKHYFCARCGIYTHHQRRSNPNQYGINVACLEGVSPFDFEEVPVLDGVSHPSDRPGQDGQAVAGVLRFMRSA</sequence>
<comment type="caution">
    <text evidence="6">The sequence shown here is derived from an EMBL/GenBank/DDBJ whole genome shotgun (WGS) entry which is preliminary data.</text>
</comment>
<feature type="domain" description="CENP-V/GFA" evidence="5">
    <location>
        <begin position="30"/>
        <end position="146"/>
    </location>
</feature>
<protein>
    <submittedName>
        <fullName evidence="6">GFA family protein</fullName>
    </submittedName>
</protein>
<gene>
    <name evidence="6" type="ORF">KEU06_18620</name>
</gene>
<evidence type="ECO:0000313" key="6">
    <source>
        <dbReference type="EMBL" id="MBS3650630.1"/>
    </source>
</evidence>
<dbReference type="InterPro" id="IPR011057">
    <property type="entry name" value="Mss4-like_sf"/>
</dbReference>
<proteinExistence type="inferred from homology"/>
<dbReference type="PANTHER" id="PTHR28620">
    <property type="entry name" value="CENTROMERE PROTEIN V"/>
    <property type="match status" value="1"/>
</dbReference>
<reference evidence="6" key="1">
    <citation type="submission" date="2021-04" db="EMBL/GenBank/DDBJ databases">
        <title>Pseudaminobacter soli sp. nov., isolated from paddy soil contaminated by heavy metals.</title>
        <authorList>
            <person name="Zhang K."/>
        </authorList>
    </citation>
    <scope>NUCLEOTIDE SEQUENCE</scope>
    <source>
        <strain evidence="6">19-2017</strain>
    </source>
</reference>
<evidence type="ECO:0000259" key="5">
    <source>
        <dbReference type="PROSITE" id="PS51891"/>
    </source>
</evidence>
<keyword evidence="2" id="KW-0479">Metal-binding</keyword>
<keyword evidence="7" id="KW-1185">Reference proteome</keyword>
<name>A0A942I9S9_9HYPH</name>
<dbReference type="Gene3D" id="2.170.150.70">
    <property type="match status" value="1"/>
</dbReference>
<evidence type="ECO:0000313" key="7">
    <source>
        <dbReference type="Proteomes" id="UP000680348"/>
    </source>
</evidence>
<dbReference type="InterPro" id="IPR052355">
    <property type="entry name" value="CENP-V-like"/>
</dbReference>
<dbReference type="GO" id="GO:0046872">
    <property type="term" value="F:metal ion binding"/>
    <property type="evidence" value="ECO:0007669"/>
    <property type="project" value="UniProtKB-KW"/>
</dbReference>
<dbReference type="Proteomes" id="UP000680348">
    <property type="component" value="Unassembled WGS sequence"/>
</dbReference>
<dbReference type="Pfam" id="PF04828">
    <property type="entry name" value="GFA"/>
    <property type="match status" value="1"/>
</dbReference>
<dbReference type="PROSITE" id="PS51891">
    <property type="entry name" value="CENP_V_GFA"/>
    <property type="match status" value="1"/>
</dbReference>
<dbReference type="EMBL" id="JAGWCR010000010">
    <property type="protein sequence ID" value="MBS3650630.1"/>
    <property type="molecule type" value="Genomic_DNA"/>
</dbReference>